<reference evidence="4" key="2">
    <citation type="journal article" date="2023" name="Int. J. Mol. Sci.">
        <title>De Novo Assembly and Annotation of 11 Diverse Shrub Willow (Salix) Genomes Reveals Novel Gene Organization in Sex-Linked Regions.</title>
        <authorList>
            <person name="Hyden B."/>
            <person name="Feng K."/>
            <person name="Yates T.B."/>
            <person name="Jawdy S."/>
            <person name="Cereghino C."/>
            <person name="Smart L.B."/>
            <person name="Muchero W."/>
        </authorList>
    </citation>
    <scope>NUCLEOTIDE SEQUENCE</scope>
    <source>
        <tissue evidence="4">Shoot tip</tissue>
    </source>
</reference>
<dbReference type="Proteomes" id="UP001151752">
    <property type="component" value="Chromosome 10"/>
</dbReference>
<feature type="region of interest" description="Disordered" evidence="2">
    <location>
        <begin position="85"/>
        <end position="126"/>
    </location>
</feature>
<dbReference type="InterPro" id="IPR001202">
    <property type="entry name" value="WW_dom"/>
</dbReference>
<dbReference type="GO" id="GO:0070063">
    <property type="term" value="F:RNA polymerase binding"/>
    <property type="evidence" value="ECO:0007669"/>
    <property type="project" value="InterPro"/>
</dbReference>
<dbReference type="Pfam" id="PF00397">
    <property type="entry name" value="WW"/>
    <property type="match status" value="1"/>
</dbReference>
<dbReference type="CDD" id="cd00201">
    <property type="entry name" value="WW"/>
    <property type="match status" value="1"/>
</dbReference>
<keyword evidence="5" id="KW-1185">Reference proteome</keyword>
<dbReference type="GO" id="GO:0003712">
    <property type="term" value="F:transcription coregulator activity"/>
    <property type="evidence" value="ECO:0007669"/>
    <property type="project" value="TreeGrafter"/>
</dbReference>
<evidence type="ECO:0000256" key="1">
    <source>
        <dbReference type="ARBA" id="ARBA00022737"/>
    </source>
</evidence>
<dbReference type="SMART" id="SM00456">
    <property type="entry name" value="WW"/>
    <property type="match status" value="1"/>
</dbReference>
<dbReference type="InterPro" id="IPR036020">
    <property type="entry name" value="WW_dom_sf"/>
</dbReference>
<comment type="caution">
    <text evidence="4">The sequence shown here is derived from an EMBL/GenBank/DDBJ whole genome shotgun (WGS) entry which is preliminary data.</text>
</comment>
<keyword evidence="1" id="KW-0677">Repeat</keyword>
<evidence type="ECO:0000259" key="3">
    <source>
        <dbReference type="PROSITE" id="PS50020"/>
    </source>
</evidence>
<gene>
    <name evidence="4" type="ORF">OIU74_018610</name>
</gene>
<protein>
    <submittedName>
        <fullName evidence="4">TRANSCRIPTION ELONGATION REGULATOR 1</fullName>
    </submittedName>
</protein>
<name>A0A9Q1AID6_9ROSI</name>
<dbReference type="Gene3D" id="2.20.70.10">
    <property type="match status" value="1"/>
</dbReference>
<evidence type="ECO:0000313" key="5">
    <source>
        <dbReference type="Proteomes" id="UP001151752"/>
    </source>
</evidence>
<feature type="region of interest" description="Disordered" evidence="2">
    <location>
        <begin position="265"/>
        <end position="292"/>
    </location>
</feature>
<feature type="region of interest" description="Disordered" evidence="2">
    <location>
        <begin position="1"/>
        <end position="42"/>
    </location>
</feature>
<dbReference type="PROSITE" id="PS50020">
    <property type="entry name" value="WW_DOMAIN_2"/>
    <property type="match status" value="1"/>
</dbReference>
<accession>A0A9Q1AID6</accession>
<dbReference type="EMBL" id="JAPFFM010000002">
    <property type="protein sequence ID" value="KAJ6772424.1"/>
    <property type="molecule type" value="Genomic_DNA"/>
</dbReference>
<dbReference type="PANTHER" id="PTHR15377:SF3">
    <property type="entry name" value="WW DOMAIN-CONTAINING PROTEIN"/>
    <property type="match status" value="1"/>
</dbReference>
<feature type="domain" description="WW" evidence="3">
    <location>
        <begin position="309"/>
        <end position="336"/>
    </location>
</feature>
<dbReference type="PANTHER" id="PTHR15377">
    <property type="entry name" value="TRANSCRIPTION ELONGATION REGULATOR 1"/>
    <property type="match status" value="1"/>
</dbReference>
<evidence type="ECO:0000313" key="4">
    <source>
        <dbReference type="EMBL" id="KAJ6772424.1"/>
    </source>
</evidence>
<dbReference type="AlphaFoldDB" id="A0A9Q1AID6"/>
<proteinExistence type="predicted"/>
<evidence type="ECO:0000256" key="2">
    <source>
        <dbReference type="SAM" id="MobiDB-lite"/>
    </source>
</evidence>
<feature type="compositionally biased region" description="Polar residues" evidence="2">
    <location>
        <begin position="98"/>
        <end position="126"/>
    </location>
</feature>
<feature type="compositionally biased region" description="Polar residues" evidence="2">
    <location>
        <begin position="33"/>
        <end position="42"/>
    </location>
</feature>
<dbReference type="SUPFAM" id="SSF51045">
    <property type="entry name" value="WW domain"/>
    <property type="match status" value="1"/>
</dbReference>
<dbReference type="GO" id="GO:0005634">
    <property type="term" value="C:nucleus"/>
    <property type="evidence" value="ECO:0007669"/>
    <property type="project" value="TreeGrafter"/>
</dbReference>
<reference evidence="4" key="1">
    <citation type="submission" date="2022-11" db="EMBL/GenBank/DDBJ databases">
        <authorList>
            <person name="Hyden B.L."/>
            <person name="Feng K."/>
            <person name="Yates T."/>
            <person name="Jawdy S."/>
            <person name="Smart L.B."/>
            <person name="Muchero W."/>
        </authorList>
    </citation>
    <scope>NUCLEOTIDE SEQUENCE</scope>
    <source>
        <tissue evidence="4">Shoot tip</tissue>
    </source>
</reference>
<sequence length="377" mass="39270">MESPAWLPQREVKPPPTATDSGVAAATPPPENSAGNSAQSSYSAPAPTFTYNVIPNMSSGAALNSNPLGQPVPIPGPASSAGLSFSYKIPQTGPGFPGNQQLQSSVDKSPAITQGSAPSVSPIASQSVSFPLHSPSKLLAHLSPQGLVPSAPMTQPSVAVDSLPLGAQRPIMPTMPSSIAVQQQTYPTYPSLPSMAASPQALWMHPPPIGGMPRQPFLPYPAAFPGSFPLPGHGMPHPSVSLPDSQPPGVVPVGHSYAIPMSSSASAHQLPGAPGMQTDLPPPGIDNHNHLYHSGTRDNATVSEPSHVWTAHKTDTGVFYYYNAVTGVSTYEKPPGFNEPDKVPVQPTPVSMENLAGTDWVLITTNDGKEILPQQQN</sequence>
<dbReference type="PROSITE" id="PS01159">
    <property type="entry name" value="WW_DOMAIN_1"/>
    <property type="match status" value="1"/>
</dbReference>
<organism evidence="4 5">
    <name type="scientific">Salix koriyanagi</name>
    <dbReference type="NCBI Taxonomy" id="2511006"/>
    <lineage>
        <taxon>Eukaryota</taxon>
        <taxon>Viridiplantae</taxon>
        <taxon>Streptophyta</taxon>
        <taxon>Embryophyta</taxon>
        <taxon>Tracheophyta</taxon>
        <taxon>Spermatophyta</taxon>
        <taxon>Magnoliopsida</taxon>
        <taxon>eudicotyledons</taxon>
        <taxon>Gunneridae</taxon>
        <taxon>Pentapetalae</taxon>
        <taxon>rosids</taxon>
        <taxon>fabids</taxon>
        <taxon>Malpighiales</taxon>
        <taxon>Salicaceae</taxon>
        <taxon>Saliceae</taxon>
        <taxon>Salix</taxon>
    </lineage>
</organism>
<dbReference type="InterPro" id="IPR045148">
    <property type="entry name" value="TCRG1-like"/>
</dbReference>